<comment type="similarity">
    <text evidence="1">Belongs to the 'phage' integrase family.</text>
</comment>
<feature type="compositionally biased region" description="Basic residues" evidence="4">
    <location>
        <begin position="353"/>
        <end position="363"/>
    </location>
</feature>
<dbReference type="Gene3D" id="1.10.150.130">
    <property type="match status" value="1"/>
</dbReference>
<dbReference type="Proteomes" id="UP001596091">
    <property type="component" value="Unassembled WGS sequence"/>
</dbReference>
<dbReference type="EMBL" id="JBHSPH010000002">
    <property type="protein sequence ID" value="MFC5862029.1"/>
    <property type="molecule type" value="Genomic_DNA"/>
</dbReference>
<evidence type="ECO:0000313" key="6">
    <source>
        <dbReference type="EMBL" id="MFC5862029.1"/>
    </source>
</evidence>
<evidence type="ECO:0000256" key="3">
    <source>
        <dbReference type="ARBA" id="ARBA00023172"/>
    </source>
</evidence>
<dbReference type="PROSITE" id="PS51898">
    <property type="entry name" value="TYR_RECOMBINASE"/>
    <property type="match status" value="1"/>
</dbReference>
<feature type="region of interest" description="Disordered" evidence="4">
    <location>
        <begin position="341"/>
        <end position="363"/>
    </location>
</feature>
<dbReference type="InterPro" id="IPR010998">
    <property type="entry name" value="Integrase_recombinase_N"/>
</dbReference>
<dbReference type="PANTHER" id="PTHR30349:SF64">
    <property type="entry name" value="PROPHAGE INTEGRASE INTD-RELATED"/>
    <property type="match status" value="1"/>
</dbReference>
<evidence type="ECO:0000256" key="4">
    <source>
        <dbReference type="SAM" id="MobiDB-lite"/>
    </source>
</evidence>
<feature type="domain" description="Tyr recombinase" evidence="5">
    <location>
        <begin position="172"/>
        <end position="343"/>
    </location>
</feature>
<comment type="caution">
    <text evidence="6">The sequence shown here is derived from an EMBL/GenBank/DDBJ whole genome shotgun (WGS) entry which is preliminary data.</text>
</comment>
<evidence type="ECO:0000313" key="7">
    <source>
        <dbReference type="Proteomes" id="UP001596091"/>
    </source>
</evidence>
<dbReference type="RefSeq" id="WP_263338028.1">
    <property type="nucleotide sequence ID" value="NZ_JAGSYH010000004.1"/>
</dbReference>
<dbReference type="PANTHER" id="PTHR30349">
    <property type="entry name" value="PHAGE INTEGRASE-RELATED"/>
    <property type="match status" value="1"/>
</dbReference>
<evidence type="ECO:0000256" key="2">
    <source>
        <dbReference type="ARBA" id="ARBA00023125"/>
    </source>
</evidence>
<sequence length="363" mass="42307">MARNEQKLRGIYEMPPDSGIYFIQYFDINGNRRREKAGRRSDAITLLAKRKTEKLQGKKLPESVRRGPVLFRDLLDDALEVSRAENGVETTYNHSLKFEVLREYFGDRQAESINKQEIVRFLMDLADEREWSAASYNRWQTSISLVFRVAVENEKIALNPASKIKKRTENNGRIRFLTDSEENILLQYIEEHYPAHVPAFLVSVHTGIRAGEQFRMQWNDIDFERRILTIPKTKNGDIRYLPLNETAFAALTLLSKKRSQLPWVFLNSEGGQLKSQRDWFDRVLEATKLPNYTWHCNRHTFASRLVMKGVDLRTVGELLGHRTFQMTMRYAHLAADHKHEAVSRLDRTTSKGRSAKRVPRRAA</sequence>
<name>A0ABW1EDE7_9BACT</name>
<accession>A0ABW1EDE7</accession>
<dbReference type="SUPFAM" id="SSF56349">
    <property type="entry name" value="DNA breaking-rejoining enzymes"/>
    <property type="match status" value="1"/>
</dbReference>
<dbReference type="InterPro" id="IPR013762">
    <property type="entry name" value="Integrase-like_cat_sf"/>
</dbReference>
<dbReference type="InterPro" id="IPR011010">
    <property type="entry name" value="DNA_brk_join_enz"/>
</dbReference>
<dbReference type="Gene3D" id="1.10.443.10">
    <property type="entry name" value="Intergrase catalytic core"/>
    <property type="match status" value="1"/>
</dbReference>
<dbReference type="CDD" id="cd00796">
    <property type="entry name" value="INT_Rci_Hp1_C"/>
    <property type="match status" value="1"/>
</dbReference>
<proteinExistence type="inferred from homology"/>
<dbReference type="InterPro" id="IPR050090">
    <property type="entry name" value="Tyrosine_recombinase_XerCD"/>
</dbReference>
<organism evidence="6 7">
    <name type="scientific">Acidicapsa dinghuensis</name>
    <dbReference type="NCBI Taxonomy" id="2218256"/>
    <lineage>
        <taxon>Bacteria</taxon>
        <taxon>Pseudomonadati</taxon>
        <taxon>Acidobacteriota</taxon>
        <taxon>Terriglobia</taxon>
        <taxon>Terriglobales</taxon>
        <taxon>Acidobacteriaceae</taxon>
        <taxon>Acidicapsa</taxon>
    </lineage>
</organism>
<reference evidence="7" key="1">
    <citation type="journal article" date="2019" name="Int. J. Syst. Evol. Microbiol.">
        <title>The Global Catalogue of Microorganisms (GCM) 10K type strain sequencing project: providing services to taxonomists for standard genome sequencing and annotation.</title>
        <authorList>
            <consortium name="The Broad Institute Genomics Platform"/>
            <consortium name="The Broad Institute Genome Sequencing Center for Infectious Disease"/>
            <person name="Wu L."/>
            <person name="Ma J."/>
        </authorList>
    </citation>
    <scope>NUCLEOTIDE SEQUENCE [LARGE SCALE GENOMIC DNA]</scope>
    <source>
        <strain evidence="7">JCM 4087</strain>
    </source>
</reference>
<protein>
    <submittedName>
        <fullName evidence="6">Tyrosine-type recombinase/integrase</fullName>
    </submittedName>
</protein>
<gene>
    <name evidence="6" type="ORF">ACFPT7_06970</name>
</gene>
<dbReference type="InterPro" id="IPR002104">
    <property type="entry name" value="Integrase_catalytic"/>
</dbReference>
<keyword evidence="2" id="KW-0238">DNA-binding</keyword>
<keyword evidence="7" id="KW-1185">Reference proteome</keyword>
<evidence type="ECO:0000259" key="5">
    <source>
        <dbReference type="PROSITE" id="PS51898"/>
    </source>
</evidence>
<keyword evidence="3" id="KW-0233">DNA recombination</keyword>
<dbReference type="Pfam" id="PF00589">
    <property type="entry name" value="Phage_integrase"/>
    <property type="match status" value="1"/>
</dbReference>
<evidence type="ECO:0000256" key="1">
    <source>
        <dbReference type="ARBA" id="ARBA00008857"/>
    </source>
</evidence>